<feature type="transmembrane region" description="Helical" evidence="11">
    <location>
        <begin position="12"/>
        <end position="36"/>
    </location>
</feature>
<feature type="transmembrane region" description="Helical" evidence="11">
    <location>
        <begin position="214"/>
        <end position="233"/>
    </location>
</feature>
<keyword evidence="8" id="KW-0333">Golgi apparatus</keyword>
<name>A0A7S4M8F5_9EUKA</name>
<dbReference type="AlphaFoldDB" id="A0A7S4M8F5"/>
<dbReference type="GO" id="GO:0000139">
    <property type="term" value="C:Golgi membrane"/>
    <property type="evidence" value="ECO:0007669"/>
    <property type="project" value="UniProtKB-SubCell"/>
</dbReference>
<evidence type="ECO:0000256" key="11">
    <source>
        <dbReference type="SAM" id="Phobius"/>
    </source>
</evidence>
<feature type="region of interest" description="Disordered" evidence="10">
    <location>
        <begin position="250"/>
        <end position="269"/>
    </location>
</feature>
<feature type="transmembrane region" description="Helical" evidence="11">
    <location>
        <begin position="85"/>
        <end position="108"/>
    </location>
</feature>
<feature type="transmembrane region" description="Helical" evidence="11">
    <location>
        <begin position="56"/>
        <end position="79"/>
    </location>
</feature>
<evidence type="ECO:0000256" key="2">
    <source>
        <dbReference type="ARBA" id="ARBA00004653"/>
    </source>
</evidence>
<evidence type="ECO:0000256" key="5">
    <source>
        <dbReference type="ARBA" id="ARBA00020673"/>
    </source>
</evidence>
<comment type="subcellular location">
    <subcellularLocation>
        <location evidence="2">Golgi apparatus membrane</location>
        <topology evidence="2">Multi-pass membrane protein</topology>
    </subcellularLocation>
</comment>
<keyword evidence="6 11" id="KW-0812">Transmembrane</keyword>
<evidence type="ECO:0000256" key="8">
    <source>
        <dbReference type="ARBA" id="ARBA00023034"/>
    </source>
</evidence>
<accession>A0A7S4M8F5</accession>
<dbReference type="Pfam" id="PF09335">
    <property type="entry name" value="VTT_dom"/>
    <property type="match status" value="1"/>
</dbReference>
<organism evidence="13">
    <name type="scientific">Vannella robusta</name>
    <dbReference type="NCBI Taxonomy" id="1487602"/>
    <lineage>
        <taxon>Eukaryota</taxon>
        <taxon>Amoebozoa</taxon>
        <taxon>Discosea</taxon>
        <taxon>Flabellinia</taxon>
        <taxon>Vannellidae</taxon>
        <taxon>Vannella</taxon>
    </lineage>
</organism>
<comment type="function">
    <text evidence="1">Golgi membrane protein involved in vesicular trafficking and spindle migration.</text>
</comment>
<evidence type="ECO:0000256" key="7">
    <source>
        <dbReference type="ARBA" id="ARBA00022989"/>
    </source>
</evidence>
<feature type="transmembrane region" description="Helical" evidence="11">
    <location>
        <begin position="183"/>
        <end position="199"/>
    </location>
</feature>
<comment type="similarity">
    <text evidence="3">Belongs to the TVP38/TMEM64 family.</text>
</comment>
<keyword evidence="9 11" id="KW-0472">Membrane</keyword>
<dbReference type="InterPro" id="IPR051076">
    <property type="entry name" value="Golgi_membrane_TVP38/TMEM64"/>
</dbReference>
<dbReference type="InterPro" id="IPR032816">
    <property type="entry name" value="VTT_dom"/>
</dbReference>
<evidence type="ECO:0000256" key="10">
    <source>
        <dbReference type="SAM" id="MobiDB-lite"/>
    </source>
</evidence>
<keyword evidence="7 11" id="KW-1133">Transmembrane helix</keyword>
<feature type="domain" description="VTT" evidence="12">
    <location>
        <begin position="74"/>
        <end position="190"/>
    </location>
</feature>
<evidence type="ECO:0000256" key="4">
    <source>
        <dbReference type="ARBA" id="ARBA00013533"/>
    </source>
</evidence>
<feature type="non-terminal residue" evidence="13">
    <location>
        <position position="1"/>
    </location>
</feature>
<dbReference type="EMBL" id="HBKP01005153">
    <property type="protein sequence ID" value="CAE2206963.1"/>
    <property type="molecule type" value="Transcribed_RNA"/>
</dbReference>
<evidence type="ECO:0000256" key="3">
    <source>
        <dbReference type="ARBA" id="ARBA00008640"/>
    </source>
</evidence>
<evidence type="ECO:0000313" key="13">
    <source>
        <dbReference type="EMBL" id="CAE2206963.1"/>
    </source>
</evidence>
<protein>
    <recommendedName>
        <fullName evidence="4">Golgi apparatus membrane protein TVP38</fullName>
    </recommendedName>
    <alternativeName>
        <fullName evidence="5">Golgi apparatus membrane protein tvp38</fullName>
    </alternativeName>
</protein>
<evidence type="ECO:0000256" key="6">
    <source>
        <dbReference type="ARBA" id="ARBA00022692"/>
    </source>
</evidence>
<reference evidence="13" key="1">
    <citation type="submission" date="2021-01" db="EMBL/GenBank/DDBJ databases">
        <authorList>
            <person name="Corre E."/>
            <person name="Pelletier E."/>
            <person name="Niang G."/>
            <person name="Scheremetjew M."/>
            <person name="Finn R."/>
            <person name="Kale V."/>
            <person name="Holt S."/>
            <person name="Cochrane G."/>
            <person name="Meng A."/>
            <person name="Brown T."/>
            <person name="Cohen L."/>
        </authorList>
    </citation>
    <scope>NUCLEOTIDE SEQUENCE</scope>
    <source>
        <strain evidence="13">DIVA3 518/3/11/1/6</strain>
    </source>
</reference>
<proteinExistence type="inferred from homology"/>
<evidence type="ECO:0000256" key="1">
    <source>
        <dbReference type="ARBA" id="ARBA00002978"/>
    </source>
</evidence>
<dbReference type="PANTHER" id="PTHR47549">
    <property type="entry name" value="GOLGI APPARATUS MEMBRANE PROTEIN TVP38-RELATED"/>
    <property type="match status" value="1"/>
</dbReference>
<evidence type="ECO:0000256" key="9">
    <source>
        <dbReference type="ARBA" id="ARBA00023136"/>
    </source>
</evidence>
<evidence type="ECO:0000259" key="12">
    <source>
        <dbReference type="Pfam" id="PF09335"/>
    </source>
</evidence>
<gene>
    <name evidence="13" type="ORF">VSP0166_LOCUS3684</name>
</gene>
<sequence length="269" mass="29709">VPDAFKNKSGKAFALCVVLFVVGILVVLSFTLWLLLSGEIIELYDTVNEYRGLGGLMFGMIFAIANLPFMVGYGILLMINGLIFGFWWGMLIAVIGSFCGWFPSFILVRKAFFADAKHYVKTKGGYFARSIMLELEEHKVKVSLALRLIPGPPGFQTTILAVSPTNIFTFVWTSFVGLSIKQIAFVYIGHSITVLYQLYMDTGEADSAPSSHKASLIIGAIGTVLIIAVGAYISRRANKRARELKQQEAQENAHLLTPQEENEVQSIQV</sequence>